<dbReference type="VEuPathDB" id="FungiDB:AAP_04912"/>
<evidence type="ECO:0000256" key="1">
    <source>
        <dbReference type="SAM" id="SignalP"/>
    </source>
</evidence>
<name>A0A167WAA0_9EURO</name>
<sequence length="754" mass="83884">MISIPTFILILSIFYTCSKSIPLNRSLEYLNVPPQIPLIDGNNKLYASSLSSSSSPPPPPSSLSPPNARLSIFRGRLPGRATLINLLDAMHVMQSSYFDLQTGRWPSTNDWTAEVAATQISSTLSALTSTLSSRAQRFRNRLTRLDVIDGFAFENTLNYYFDHLSSFYFGERATSLKTQAYDDMLWGVLNWLENVKLQDVHSSLRHAVLSRSVDFDPVWHGVQFKMQAAKRAREFYEVASQGWDTELCGGGMIWSRHLLPYKNAITNELFVAASIGMYLYHSDDESVPLTTSIMVMPSMVAAVQNISQSQETATILAPETEAKPTRHHTGPRNPTYLQTAQTAYAWLNSSRMILKSGLYADGFHIKNYKDRTNPGTRQCDVLSHAVFTYNQGVILSGLRGLWLATGNTAYLKDGHDLIHSTIKATGWPETSSQTWKGLGRGGVLEDTCDSAGTCSQDSQTFKSIFWHHFTEFCRPLYSTTEEKMMFALFPNVSADAGQAEALEGMRAAFMQHQRTCSGYAPWIKHNALAAMETRDGKGRFGMWWGRKWPDGNRYGGHMSALSPESPFTSEDEIGKDLSEEIEASILTSPGREDQEGDGVNEENTVSGISEEAPLFHSSRHRHRNHRGRKQRIYQSLPSHPHSRPLLIQRALINDTNDTTEPTLVVPIDEEDLDKEAHIWKDKDKDNEKGADTLGYTDVNDRGRGRTVETQAGGLAVLRALYVWESSPTLAQLEAVGRWGAGAEAGDGGGGGKQH</sequence>
<dbReference type="EMBL" id="AZGZ01000025">
    <property type="protein sequence ID" value="KZZ88589.1"/>
    <property type="molecule type" value="Genomic_DNA"/>
</dbReference>
<dbReference type="SUPFAM" id="SSF48208">
    <property type="entry name" value="Six-hairpin glycosidases"/>
    <property type="match status" value="1"/>
</dbReference>
<proteinExistence type="predicted"/>
<dbReference type="PANTHER" id="PTHR47791:SF2">
    <property type="entry name" value="ENDO MANNANASE, GH76 FAMILY (EUROFUNG)"/>
    <property type="match status" value="1"/>
</dbReference>
<evidence type="ECO:0000313" key="3">
    <source>
        <dbReference type="Proteomes" id="UP000242877"/>
    </source>
</evidence>
<dbReference type="InterPro" id="IPR053169">
    <property type="entry name" value="MUG_Protein"/>
</dbReference>
<dbReference type="PANTHER" id="PTHR47791">
    <property type="entry name" value="MEIOTICALLY UP-REGULATED GENE 191 PROTEIN"/>
    <property type="match status" value="1"/>
</dbReference>
<organism evidence="2 3">
    <name type="scientific">Ascosphaera apis ARSEF 7405</name>
    <dbReference type="NCBI Taxonomy" id="392613"/>
    <lineage>
        <taxon>Eukaryota</taxon>
        <taxon>Fungi</taxon>
        <taxon>Dikarya</taxon>
        <taxon>Ascomycota</taxon>
        <taxon>Pezizomycotina</taxon>
        <taxon>Eurotiomycetes</taxon>
        <taxon>Eurotiomycetidae</taxon>
        <taxon>Onygenales</taxon>
        <taxon>Ascosphaeraceae</taxon>
        <taxon>Ascosphaera</taxon>
    </lineage>
</organism>
<keyword evidence="3" id="KW-1185">Reference proteome</keyword>
<reference evidence="2 3" key="1">
    <citation type="journal article" date="2016" name="Genome Biol. Evol.">
        <title>Divergent and convergent evolution of fungal pathogenicity.</title>
        <authorList>
            <person name="Shang Y."/>
            <person name="Xiao G."/>
            <person name="Zheng P."/>
            <person name="Cen K."/>
            <person name="Zhan S."/>
            <person name="Wang C."/>
        </authorList>
    </citation>
    <scope>NUCLEOTIDE SEQUENCE [LARGE SCALE GENOMIC DNA]</scope>
    <source>
        <strain evidence="2 3">ARSEF 7405</strain>
    </source>
</reference>
<dbReference type="Pfam" id="PF03663">
    <property type="entry name" value="Glyco_hydro_76"/>
    <property type="match status" value="1"/>
</dbReference>
<feature type="chain" id="PRO_5007893833" evidence="1">
    <location>
        <begin position="21"/>
        <end position="754"/>
    </location>
</feature>
<dbReference type="Gene3D" id="1.50.10.20">
    <property type="match status" value="1"/>
</dbReference>
<evidence type="ECO:0000313" key="2">
    <source>
        <dbReference type="EMBL" id="KZZ88589.1"/>
    </source>
</evidence>
<feature type="signal peptide" evidence="1">
    <location>
        <begin position="1"/>
        <end position="20"/>
    </location>
</feature>
<gene>
    <name evidence="2" type="ORF">AAP_04912</name>
</gene>
<dbReference type="GO" id="GO:0016787">
    <property type="term" value="F:hydrolase activity"/>
    <property type="evidence" value="ECO:0007669"/>
    <property type="project" value="UniProtKB-KW"/>
</dbReference>
<keyword evidence="2" id="KW-0378">Hydrolase</keyword>
<keyword evidence="1" id="KW-0732">Signal</keyword>
<dbReference type="AlphaFoldDB" id="A0A167WAA0"/>
<dbReference type="InterPro" id="IPR008928">
    <property type="entry name" value="6-hairpin_glycosidase_sf"/>
</dbReference>
<dbReference type="GO" id="GO:0005975">
    <property type="term" value="P:carbohydrate metabolic process"/>
    <property type="evidence" value="ECO:0007669"/>
    <property type="project" value="InterPro"/>
</dbReference>
<dbReference type="OrthoDB" id="4104179at2759"/>
<protein>
    <submittedName>
        <fullName evidence="2">Glycoside hydrolase, family 76</fullName>
    </submittedName>
</protein>
<dbReference type="Proteomes" id="UP000242877">
    <property type="component" value="Unassembled WGS sequence"/>
</dbReference>
<dbReference type="InterPro" id="IPR005198">
    <property type="entry name" value="Glyco_hydro_76"/>
</dbReference>
<accession>A0A167WAA0</accession>
<comment type="caution">
    <text evidence="2">The sequence shown here is derived from an EMBL/GenBank/DDBJ whole genome shotgun (WGS) entry which is preliminary data.</text>
</comment>